<dbReference type="InterPro" id="IPR006659">
    <property type="entry name" value="Arsenate_reductase"/>
</dbReference>
<proteinExistence type="inferred from homology"/>
<keyword evidence="2 4" id="KW-0560">Oxidoreductase</keyword>
<dbReference type="PANTHER" id="PTHR30041:SF4">
    <property type="entry name" value="ARSENATE REDUCTASE"/>
    <property type="match status" value="1"/>
</dbReference>
<dbReference type="PROSITE" id="PS51353">
    <property type="entry name" value="ARSC"/>
    <property type="match status" value="1"/>
</dbReference>
<sequence length="116" mass="12835">MAVITYWHNPRCSKSRAGLALLQESGPALSVRRYLDDPPTVDELRAVLHLLDVPAMQMVRRKEPEFAAMGLRSDSDTETVLRALAAAPRLIERPIAIRGNRAAIGRPPEALRALLD</sequence>
<dbReference type="NCBIfam" id="TIGR00014">
    <property type="entry name" value="arsC"/>
    <property type="match status" value="1"/>
</dbReference>
<dbReference type="SUPFAM" id="SSF52833">
    <property type="entry name" value="Thioredoxin-like"/>
    <property type="match status" value="1"/>
</dbReference>
<name>A0A369TSH6_9RHOB</name>
<dbReference type="InterPro" id="IPR006660">
    <property type="entry name" value="Arsenate_reductase-like"/>
</dbReference>
<dbReference type="OrthoDB" id="9790554at2"/>
<evidence type="ECO:0000313" key="6">
    <source>
        <dbReference type="Proteomes" id="UP000253977"/>
    </source>
</evidence>
<organism evidence="5 6">
    <name type="scientific">Thalassococcus profundi</name>
    <dbReference type="NCBI Taxonomy" id="2282382"/>
    <lineage>
        <taxon>Bacteria</taxon>
        <taxon>Pseudomonadati</taxon>
        <taxon>Pseudomonadota</taxon>
        <taxon>Alphaproteobacteria</taxon>
        <taxon>Rhodobacterales</taxon>
        <taxon>Roseobacteraceae</taxon>
        <taxon>Thalassococcus</taxon>
    </lineage>
</organism>
<dbReference type="GO" id="GO:0008794">
    <property type="term" value="F:arsenate reductase (glutaredoxin) activity"/>
    <property type="evidence" value="ECO:0007669"/>
    <property type="project" value="UniProtKB-UniRule"/>
</dbReference>
<dbReference type="Gene3D" id="3.40.30.10">
    <property type="entry name" value="Glutaredoxin"/>
    <property type="match status" value="1"/>
</dbReference>
<evidence type="ECO:0000313" key="5">
    <source>
        <dbReference type="EMBL" id="RDD65896.1"/>
    </source>
</evidence>
<dbReference type="EMBL" id="QPMK01000009">
    <property type="protein sequence ID" value="RDD65896.1"/>
    <property type="molecule type" value="Genomic_DNA"/>
</dbReference>
<dbReference type="Pfam" id="PF03960">
    <property type="entry name" value="ArsC"/>
    <property type="match status" value="1"/>
</dbReference>
<evidence type="ECO:0000256" key="1">
    <source>
        <dbReference type="ARBA" id="ARBA00007198"/>
    </source>
</evidence>
<evidence type="ECO:0000256" key="2">
    <source>
        <dbReference type="ARBA" id="ARBA00023002"/>
    </source>
</evidence>
<evidence type="ECO:0000256" key="3">
    <source>
        <dbReference type="PROSITE-ProRule" id="PRU01282"/>
    </source>
</evidence>
<protein>
    <recommendedName>
        <fullName evidence="4">Arsenate reductase</fullName>
        <ecNumber evidence="4">1.20.4.1</ecNumber>
    </recommendedName>
</protein>
<comment type="similarity">
    <text evidence="1 3 4">Belongs to the ArsC family.</text>
</comment>
<gene>
    <name evidence="5" type="primary">arsC</name>
    <name evidence="5" type="ORF">DU478_12850</name>
</gene>
<comment type="caution">
    <text evidence="5">The sequence shown here is derived from an EMBL/GenBank/DDBJ whole genome shotgun (WGS) entry which is preliminary data.</text>
</comment>
<evidence type="ECO:0000256" key="4">
    <source>
        <dbReference type="RuleBase" id="RU362029"/>
    </source>
</evidence>
<dbReference type="InterPro" id="IPR036249">
    <property type="entry name" value="Thioredoxin-like_sf"/>
</dbReference>
<keyword evidence="6" id="KW-1185">Reference proteome</keyword>
<dbReference type="PANTHER" id="PTHR30041">
    <property type="entry name" value="ARSENATE REDUCTASE"/>
    <property type="match status" value="1"/>
</dbReference>
<dbReference type="CDD" id="cd03034">
    <property type="entry name" value="ArsC_ArsC"/>
    <property type="match status" value="1"/>
</dbReference>
<comment type="catalytic activity">
    <reaction evidence="4">
        <text>[glutaredoxin]-dithiol + arsenate + glutathione + H(+) = glutathionyl-S-S-[glutaredoxin] + arsenite + H2O</text>
        <dbReference type="Rhea" id="RHEA:22016"/>
        <dbReference type="Rhea" id="RHEA-COMP:10729"/>
        <dbReference type="Rhea" id="RHEA-COMP:17668"/>
        <dbReference type="ChEBI" id="CHEBI:15377"/>
        <dbReference type="ChEBI" id="CHEBI:15378"/>
        <dbReference type="ChEBI" id="CHEBI:29242"/>
        <dbReference type="ChEBI" id="CHEBI:29950"/>
        <dbReference type="ChEBI" id="CHEBI:48597"/>
        <dbReference type="ChEBI" id="CHEBI:57925"/>
        <dbReference type="ChEBI" id="CHEBI:146199"/>
        <dbReference type="EC" id="1.20.4.1"/>
    </reaction>
</comment>
<reference evidence="5 6" key="1">
    <citation type="submission" date="2018-07" db="EMBL/GenBank/DDBJ databases">
        <title>Thalassococcus profundi sp. nov., a marine bacterium isolated from deep seawater of Okinawa Trough.</title>
        <authorList>
            <person name="Yu M."/>
        </authorList>
    </citation>
    <scope>NUCLEOTIDE SEQUENCE [LARGE SCALE GENOMIC DNA]</scope>
    <source>
        <strain evidence="5 6">WRAS1</strain>
    </source>
</reference>
<dbReference type="AlphaFoldDB" id="A0A369TSH6"/>
<dbReference type="Proteomes" id="UP000253977">
    <property type="component" value="Unassembled WGS sequence"/>
</dbReference>
<dbReference type="EC" id="1.20.4.1" evidence="4"/>
<accession>A0A369TSH6</accession>